<evidence type="ECO:0000313" key="2">
    <source>
        <dbReference type="EMBL" id="CAH1001112.1"/>
    </source>
</evidence>
<dbReference type="NCBIfam" id="TIGR01550">
    <property type="entry name" value="DOC_P1"/>
    <property type="match status" value="1"/>
</dbReference>
<keyword evidence="3" id="KW-1185">Reference proteome</keyword>
<dbReference type="InterPro" id="IPR036597">
    <property type="entry name" value="Fido-like_dom_sf"/>
</dbReference>
<protein>
    <recommendedName>
        <fullName evidence="1">Fido domain-containing protein</fullName>
    </recommendedName>
</protein>
<organism evidence="2 3">
    <name type="scientific">Neolewinella maritima</name>
    <dbReference type="NCBI Taxonomy" id="1383882"/>
    <lineage>
        <taxon>Bacteria</taxon>
        <taxon>Pseudomonadati</taxon>
        <taxon>Bacteroidota</taxon>
        <taxon>Saprospiria</taxon>
        <taxon>Saprospirales</taxon>
        <taxon>Lewinellaceae</taxon>
        <taxon>Neolewinella</taxon>
    </lineage>
</organism>
<feature type="domain" description="Fido" evidence="1">
    <location>
        <begin position="1"/>
        <end position="104"/>
    </location>
</feature>
<name>A0ABM9B1G1_9BACT</name>
<sequence>MPPESLLHGESLEYLVETVQAEMFGAPLYPTLADKAALYMFNIVSNHIFQDGNKRTGLEAANVFIQANGSRLNDYLTPIRFEHRSIPSQAGTDKVQHLIAFTLEVASGTVPLPACQQWFAENITPIP</sequence>
<reference evidence="2" key="1">
    <citation type="submission" date="2021-12" db="EMBL/GenBank/DDBJ databases">
        <authorList>
            <person name="Rodrigo-Torres L."/>
            <person name="Arahal R. D."/>
            <person name="Lucena T."/>
        </authorList>
    </citation>
    <scope>NUCLEOTIDE SEQUENCE</scope>
    <source>
        <strain evidence="2">CECT 8419</strain>
    </source>
</reference>
<accession>A0ABM9B1G1</accession>
<comment type="caution">
    <text evidence="2">The sequence shown here is derived from an EMBL/GenBank/DDBJ whole genome shotgun (WGS) entry which is preliminary data.</text>
</comment>
<dbReference type="InterPro" id="IPR003812">
    <property type="entry name" value="Fido"/>
</dbReference>
<dbReference type="Proteomes" id="UP000837803">
    <property type="component" value="Unassembled WGS sequence"/>
</dbReference>
<gene>
    <name evidence="2" type="ORF">LEM8419_02047</name>
</gene>
<dbReference type="SUPFAM" id="SSF140931">
    <property type="entry name" value="Fic-like"/>
    <property type="match status" value="1"/>
</dbReference>
<evidence type="ECO:0000313" key="3">
    <source>
        <dbReference type="Proteomes" id="UP000837803"/>
    </source>
</evidence>
<dbReference type="InterPro" id="IPR053737">
    <property type="entry name" value="Type_II_TA_Toxin"/>
</dbReference>
<dbReference type="Pfam" id="PF02661">
    <property type="entry name" value="Fic"/>
    <property type="match status" value="1"/>
</dbReference>
<evidence type="ECO:0000259" key="1">
    <source>
        <dbReference type="PROSITE" id="PS51459"/>
    </source>
</evidence>
<dbReference type="PROSITE" id="PS51459">
    <property type="entry name" value="FIDO"/>
    <property type="match status" value="1"/>
</dbReference>
<proteinExistence type="predicted"/>
<dbReference type="InterPro" id="IPR006440">
    <property type="entry name" value="Doc"/>
</dbReference>
<dbReference type="EMBL" id="CAKLPZ010000002">
    <property type="protein sequence ID" value="CAH1001112.1"/>
    <property type="molecule type" value="Genomic_DNA"/>
</dbReference>
<dbReference type="Gene3D" id="1.20.120.1870">
    <property type="entry name" value="Fic/DOC protein, Fido domain"/>
    <property type="match status" value="1"/>
</dbReference>